<dbReference type="KEGG" id="atl:Athai_18320"/>
<dbReference type="Gene3D" id="1.50.10.100">
    <property type="entry name" value="Chondroitin AC/alginate lyase"/>
    <property type="match status" value="1"/>
</dbReference>
<evidence type="ECO:0000313" key="3">
    <source>
        <dbReference type="Proteomes" id="UP000611640"/>
    </source>
</evidence>
<dbReference type="AlphaFoldDB" id="A0A7R7DM83"/>
<reference evidence="2 3" key="1">
    <citation type="submission" date="2020-08" db="EMBL/GenBank/DDBJ databases">
        <title>Whole genome shotgun sequence of Actinocatenispora thailandica NBRC 105041.</title>
        <authorList>
            <person name="Komaki H."/>
            <person name="Tamura T."/>
        </authorList>
    </citation>
    <scope>NUCLEOTIDE SEQUENCE [LARGE SCALE GENOMIC DNA]</scope>
    <source>
        <strain evidence="2 3">NBRC 105041</strain>
    </source>
</reference>
<accession>A0A7R7DM83</accession>
<gene>
    <name evidence="2" type="ORF">Athai_18320</name>
</gene>
<dbReference type="Gene3D" id="2.70.98.70">
    <property type="match status" value="1"/>
</dbReference>
<protein>
    <submittedName>
        <fullName evidence="2">Heparinase</fullName>
    </submittedName>
</protein>
<feature type="region of interest" description="Disordered" evidence="1">
    <location>
        <begin position="424"/>
        <end position="444"/>
    </location>
</feature>
<evidence type="ECO:0000313" key="2">
    <source>
        <dbReference type="EMBL" id="BCJ34329.1"/>
    </source>
</evidence>
<organism evidence="2 3">
    <name type="scientific">Actinocatenispora thailandica</name>
    <dbReference type="NCBI Taxonomy" id="227318"/>
    <lineage>
        <taxon>Bacteria</taxon>
        <taxon>Bacillati</taxon>
        <taxon>Actinomycetota</taxon>
        <taxon>Actinomycetes</taxon>
        <taxon>Micromonosporales</taxon>
        <taxon>Micromonosporaceae</taxon>
        <taxon>Actinocatenispora</taxon>
    </lineage>
</organism>
<dbReference type="SUPFAM" id="SSF48230">
    <property type="entry name" value="Chondroitin AC/alginate lyase"/>
    <property type="match status" value="1"/>
</dbReference>
<keyword evidence="3" id="KW-1185">Reference proteome</keyword>
<sequence length="704" mass="74920">MPDPAGGGAPRVPARPITGMLPTDAELVRLLADPGRRIGVADVTDRARWDRVEPRTRATVLAAATEELAGPAPQPLAGSWARTFRDGARGEYETTVWRLRDRITRLTLAAVLTGEVAPAAAPAGDCPHLDAAIDGLVLLAEATTWCWAPHDRYTAARGELLADPDQPYLDLGAAEVVSLFAWADHALGRYLDVRLPGLRRRLRREADRRVLGPFERTRDWPWIGAGGRPNNWNPWIHGAVLAASLLLCDDPARRARLVRLAAAGLDHYLAALPPDGGLDEGIAYWWQGPCRLLEALDLLAAVDAVPGIQRVPVLAAVLRYPQRVHLGADWYVNVGDAPARLPGEQPWQVPYRWGRRLAQPATVAHALAGARATGRAVHPAGGLGRALAALADPDWCAAATATAPPGMLVPDAVSLDAACRDVVRPDVPPAGGERLDNTEASGRGPIVSGPGGAAAQPWLPDRCWFPGTQLLVAREAAGTSAGLAVAVKAGHNGEHHNHLDVGSYWVALDGTPLVVDAGRPTYTAATFGPDRYAGWPMRSDWHNVPEPGAGQRPGDRYRARDVEVVLDAGMAALRAELAGAYPPGAVTSLRREVRLTGRAAGEPARVLVTDEWAGAAGPVLLRQLLAGEVRLGDGFALVAGVLRIEWDARRATGSLSRQEIDDPVLRRSWGPALTRLTLTATDEHGAGTVRDGRVVVAFRAAGVC</sequence>
<proteinExistence type="predicted"/>
<name>A0A7R7DM83_9ACTN</name>
<evidence type="ECO:0000256" key="1">
    <source>
        <dbReference type="SAM" id="MobiDB-lite"/>
    </source>
</evidence>
<dbReference type="InterPro" id="IPR008929">
    <property type="entry name" value="Chondroitin_lyas"/>
</dbReference>
<dbReference type="Proteomes" id="UP000611640">
    <property type="component" value="Chromosome"/>
</dbReference>
<dbReference type="EMBL" id="AP023355">
    <property type="protein sequence ID" value="BCJ34329.1"/>
    <property type="molecule type" value="Genomic_DNA"/>
</dbReference>
<dbReference type="RefSeq" id="WP_203961071.1">
    <property type="nucleotide sequence ID" value="NZ_AP023355.1"/>
</dbReference>